<accession>A0ACC2NYU2</accession>
<reference evidence="1" key="1">
    <citation type="submission" date="2023-04" db="EMBL/GenBank/DDBJ databases">
        <title>A chromosome-level genome assembly of the parasitoid wasp Eretmocerus hayati.</title>
        <authorList>
            <person name="Zhong Y."/>
            <person name="Liu S."/>
            <person name="Liu Y."/>
        </authorList>
    </citation>
    <scope>NUCLEOTIDE SEQUENCE</scope>
    <source>
        <strain evidence="1">ZJU_SS_LIU_2023</strain>
    </source>
</reference>
<dbReference type="Proteomes" id="UP001239111">
    <property type="component" value="Chromosome 2"/>
</dbReference>
<gene>
    <name evidence="1" type="ORF">QAD02_011203</name>
</gene>
<evidence type="ECO:0000313" key="1">
    <source>
        <dbReference type="EMBL" id="KAJ8675417.1"/>
    </source>
</evidence>
<organism evidence="1 2">
    <name type="scientific">Eretmocerus hayati</name>
    <dbReference type="NCBI Taxonomy" id="131215"/>
    <lineage>
        <taxon>Eukaryota</taxon>
        <taxon>Metazoa</taxon>
        <taxon>Ecdysozoa</taxon>
        <taxon>Arthropoda</taxon>
        <taxon>Hexapoda</taxon>
        <taxon>Insecta</taxon>
        <taxon>Pterygota</taxon>
        <taxon>Neoptera</taxon>
        <taxon>Endopterygota</taxon>
        <taxon>Hymenoptera</taxon>
        <taxon>Apocrita</taxon>
        <taxon>Proctotrupomorpha</taxon>
        <taxon>Chalcidoidea</taxon>
        <taxon>Aphelinidae</taxon>
        <taxon>Aphelininae</taxon>
        <taxon>Eretmocerus</taxon>
    </lineage>
</organism>
<sequence>MSRIRVVLLLLALVIIGSECYSQRSKSSQTTQINENFVRPRYHHYNELKKLFDKLQQEFPSLARVFSIGKSVEGRELLVLEISQNVGRRKLLKPMVKYVANMHGDEPVGRELMIYLAQYLLYNYGKDPRVTRLVNNTDIFIMPSLNPDGFEKSKEGNCYSLSNYTGRVNANYKDLNRDFPDQFERNRQAIVDRQPETIAMMKWVDSQPFVLSANFHGGAVVASYPFDSGIKGDCCTESPSPDDQLFKYLAHIYADNNSVMKGGHFCHTDYFPSGITNGAQWYKVTGGMQDYNYVHSNAFEVTFELSCCKFPAASHLPPHWSTNKESLLSYLEQAHIGIKGLVIDEGENPVPKANIVVVGINKNITTSNLGEYWRLLLPGTYTVFASAWGYIPSEPQRVTVGRGEAEIVNFVLKKIPVRDSQDISWLSNQAPNGLQYAFTPNRSPSYRRPPRAAINLKKEDEEDESEYIKEGGPDTDGFWEPVNFTHHHYNEMELELKRIATNYPNISRLYSVGKSVQGRELYVIEITNGTGFHRPDRPEMKYIGNMHGNEVVGREILLLLARYLCENFGTDERVTNLVNRVRIHIMPSMNPDGYEISKEGDYNSVLGRANAHNVDLNRNFPDQYEINQENLNQEPETLALMKWITSEPFVLSANLHGGALVANYPYDDNPVSIGNDNPRPNYSPDDDVFKMLALTYSNAHPSMHLGEPCRPPPGQESGGLLDDAFPQGITNGAAWYPVTGGMQDFNYVRSNAFELTLEVGCIKYPNASDLRKFWQDNREPLLQYIEATRRGVHGMVTSSIGNPIANARIQVEGRRHDVFSTSKGDYWRLLPPGSYNITVLAHEYMRLSRNVVVPADTGEVRLDFTLIRDDPAHWIHLNDHDIMANLDDKGYHNSEELKQSFEYLERQQPKETLFQADDSPVSFAIHSFKVTHYIGDNDETKIHIGLMGGLFASQPIGREILLRFARHVVAGNREQDSFITNLLDRVVLHFIPGIDPTFDPTVGYVDDHCNPDFRDEVGKQLAAGKPLDSNDVVQNALDQILKGESGEVFDALVLFGGGNGDSVSYSSNKIDFFQGFVDSYERWNPKTNCDYQTDHLQKAQKFISKHYDIPVLSLSLTCCKYPSPKEFPKIWMQILPSLQDLVKSLSTGVLISVTNNSKEPLRDTKVSIGRAVYGVTKNQAYFKTILPPGIYEATFTCPGYKPKSVSIVVKDDEVTKSSVELTSLYPNHQTKGQVESVKVETDQVFETLEDLNAKYKKISTMHEIGQSGDGRKIMAMEIHSEDGKEHSSSRPTLLFAAGATQGAPLTSEVLLHFATFLLTQYNVEVNVTNYVKTFSIYIVPNMNPDYDKRGTCDFITSNVLKFPLKYDESQSSSTSGSISSWLKNIRPMITVTLATGSLHVEYPYGSRLGRNPHQAFNTDDDSLLKHLALTYTFNHPRMSSVNDHCKNTALIEHSGTSHSGVAAHSSSARENNLLDYLYLKADSLPIEAYISCCSDGVAETVWSENKNSLQAILTEASKATRGYILDGETGSPVDGALLSHDKSVHTVRSKSEGRYWIKLPHGSHLVTAEAPGFFAMSKVVNVTDNGMEVLIFKLRKDERIIGMPRLLFVIMSGAVLVIVGAMCIFIVLKCQSRSSEDVTNRRAYAFSLLNDGTSFFDDDEKEVEIFRRPNKDYKDQLVDVSSQPYHDDEDDLSSDGEGSDLEFIRPDREWQGQENPNLHV</sequence>
<proteinExistence type="predicted"/>
<protein>
    <submittedName>
        <fullName evidence="1">Uncharacterized protein</fullName>
    </submittedName>
</protein>
<name>A0ACC2NYU2_9HYME</name>
<comment type="caution">
    <text evidence="1">The sequence shown here is derived from an EMBL/GenBank/DDBJ whole genome shotgun (WGS) entry which is preliminary data.</text>
</comment>
<keyword evidence="2" id="KW-1185">Reference proteome</keyword>
<evidence type="ECO:0000313" key="2">
    <source>
        <dbReference type="Proteomes" id="UP001239111"/>
    </source>
</evidence>
<dbReference type="EMBL" id="CM056742">
    <property type="protein sequence ID" value="KAJ8675417.1"/>
    <property type="molecule type" value="Genomic_DNA"/>
</dbReference>